<sequence>MSEPILEVESLKVAYGRVQAVRDVSFSVPEGGLLALVGANGAGKSSVLAAASGLVRPSSGRIRFQGEDVTRRPAHRRVAAGLVLVPEGRQILGTLSVAENLLLGAHRRRRLAAPESEMYDLFPVLAERRALPAGSLSGGEQQMLAIARAMIARPRVVLLDEPSMGLAPKMVDEVFTVIEKIRASGVTVVLVEQNARRALRAADTGHVLETGEIAHSGPASELLQDPRVVKAYLGVE</sequence>
<evidence type="ECO:0000256" key="3">
    <source>
        <dbReference type="ARBA" id="ARBA00022741"/>
    </source>
</evidence>
<dbReference type="InterPro" id="IPR027417">
    <property type="entry name" value="P-loop_NTPase"/>
</dbReference>
<reference evidence="8" key="1">
    <citation type="journal article" date="2019" name="Int. J. Syst. Evol. Microbiol.">
        <title>The Global Catalogue of Microorganisms (GCM) 10K type strain sequencing project: providing services to taxonomists for standard genome sequencing and annotation.</title>
        <authorList>
            <consortium name="The Broad Institute Genomics Platform"/>
            <consortium name="The Broad Institute Genome Sequencing Center for Infectious Disease"/>
            <person name="Wu L."/>
            <person name="Ma J."/>
        </authorList>
    </citation>
    <scope>NUCLEOTIDE SEQUENCE [LARGE SCALE GENOMIC DNA]</scope>
    <source>
        <strain evidence="8">KACC 12634</strain>
    </source>
</reference>
<dbReference type="PROSITE" id="PS00211">
    <property type="entry name" value="ABC_TRANSPORTER_1"/>
    <property type="match status" value="1"/>
</dbReference>
<dbReference type="GO" id="GO:0005524">
    <property type="term" value="F:ATP binding"/>
    <property type="evidence" value="ECO:0007669"/>
    <property type="project" value="UniProtKB-KW"/>
</dbReference>
<dbReference type="Pfam" id="PF00005">
    <property type="entry name" value="ABC_tran"/>
    <property type="match status" value="1"/>
</dbReference>
<comment type="similarity">
    <text evidence="1">Belongs to the ABC transporter superfamily.</text>
</comment>
<keyword evidence="2" id="KW-0813">Transport</keyword>
<comment type="caution">
    <text evidence="7">The sequence shown here is derived from an EMBL/GenBank/DDBJ whole genome shotgun (WGS) entry which is preliminary data.</text>
</comment>
<keyword evidence="8" id="KW-1185">Reference proteome</keyword>
<evidence type="ECO:0000256" key="5">
    <source>
        <dbReference type="ARBA" id="ARBA00022970"/>
    </source>
</evidence>
<accession>A0ABW2D6D5</accession>
<dbReference type="PANTHER" id="PTHR43820">
    <property type="entry name" value="HIGH-AFFINITY BRANCHED-CHAIN AMINO ACID TRANSPORT ATP-BINDING PROTEIN LIVF"/>
    <property type="match status" value="1"/>
</dbReference>
<dbReference type="PROSITE" id="PS50893">
    <property type="entry name" value="ABC_TRANSPORTER_2"/>
    <property type="match status" value="1"/>
</dbReference>
<keyword evidence="3" id="KW-0547">Nucleotide-binding</keyword>
<name>A0ABW2D6D5_9ACTN</name>
<dbReference type="Gene3D" id="3.40.50.300">
    <property type="entry name" value="P-loop containing nucleotide triphosphate hydrolases"/>
    <property type="match status" value="1"/>
</dbReference>
<evidence type="ECO:0000313" key="7">
    <source>
        <dbReference type="EMBL" id="MFC6956476.1"/>
    </source>
</evidence>
<evidence type="ECO:0000256" key="4">
    <source>
        <dbReference type="ARBA" id="ARBA00022840"/>
    </source>
</evidence>
<dbReference type="InterPro" id="IPR017871">
    <property type="entry name" value="ABC_transporter-like_CS"/>
</dbReference>
<organism evidence="7 8">
    <name type="scientific">Glycomyces mayteni</name>
    <dbReference type="NCBI Taxonomy" id="543887"/>
    <lineage>
        <taxon>Bacteria</taxon>
        <taxon>Bacillati</taxon>
        <taxon>Actinomycetota</taxon>
        <taxon>Actinomycetes</taxon>
        <taxon>Glycomycetales</taxon>
        <taxon>Glycomycetaceae</taxon>
        <taxon>Glycomyces</taxon>
    </lineage>
</organism>
<dbReference type="PANTHER" id="PTHR43820:SF6">
    <property type="entry name" value="ABC TRANSPORTER ATP-BINDING PROTEIN"/>
    <property type="match status" value="1"/>
</dbReference>
<keyword evidence="5" id="KW-0029">Amino-acid transport</keyword>
<evidence type="ECO:0000256" key="1">
    <source>
        <dbReference type="ARBA" id="ARBA00005417"/>
    </source>
</evidence>
<dbReference type="RefSeq" id="WP_382354523.1">
    <property type="nucleotide sequence ID" value="NZ_JBHMBP010000004.1"/>
</dbReference>
<keyword evidence="4 7" id="KW-0067">ATP-binding</keyword>
<evidence type="ECO:0000313" key="8">
    <source>
        <dbReference type="Proteomes" id="UP001596470"/>
    </source>
</evidence>
<dbReference type="InterPro" id="IPR003439">
    <property type="entry name" value="ABC_transporter-like_ATP-bd"/>
</dbReference>
<dbReference type="InterPro" id="IPR003593">
    <property type="entry name" value="AAA+_ATPase"/>
</dbReference>
<dbReference type="SUPFAM" id="SSF52540">
    <property type="entry name" value="P-loop containing nucleoside triphosphate hydrolases"/>
    <property type="match status" value="1"/>
</dbReference>
<feature type="domain" description="ABC transporter" evidence="6">
    <location>
        <begin position="6"/>
        <end position="235"/>
    </location>
</feature>
<dbReference type="EMBL" id="JBHSYS010000001">
    <property type="protein sequence ID" value="MFC6956476.1"/>
    <property type="molecule type" value="Genomic_DNA"/>
</dbReference>
<dbReference type="Proteomes" id="UP001596470">
    <property type="component" value="Unassembled WGS sequence"/>
</dbReference>
<dbReference type="CDD" id="cd03224">
    <property type="entry name" value="ABC_TM1139_LivF_branched"/>
    <property type="match status" value="1"/>
</dbReference>
<dbReference type="InterPro" id="IPR052156">
    <property type="entry name" value="BCAA_Transport_ATP-bd_LivF"/>
</dbReference>
<evidence type="ECO:0000259" key="6">
    <source>
        <dbReference type="PROSITE" id="PS50893"/>
    </source>
</evidence>
<gene>
    <name evidence="7" type="ORF">ACFQS3_04620</name>
</gene>
<protein>
    <submittedName>
        <fullName evidence="7">ABC transporter ATP-binding protein</fullName>
    </submittedName>
</protein>
<proteinExistence type="inferred from homology"/>
<evidence type="ECO:0000256" key="2">
    <source>
        <dbReference type="ARBA" id="ARBA00022448"/>
    </source>
</evidence>
<dbReference type="SMART" id="SM00382">
    <property type="entry name" value="AAA"/>
    <property type="match status" value="1"/>
</dbReference>